<evidence type="ECO:0000313" key="10">
    <source>
        <dbReference type="Proteomes" id="UP001385951"/>
    </source>
</evidence>
<dbReference type="Pfam" id="PF00226">
    <property type="entry name" value="DnaJ"/>
    <property type="match status" value="1"/>
</dbReference>
<dbReference type="GO" id="GO:0005681">
    <property type="term" value="C:spliceosomal complex"/>
    <property type="evidence" value="ECO:0007669"/>
    <property type="project" value="TreeGrafter"/>
</dbReference>
<dbReference type="InterPro" id="IPR036869">
    <property type="entry name" value="J_dom_sf"/>
</dbReference>
<feature type="coiled-coil region" evidence="6">
    <location>
        <begin position="84"/>
        <end position="158"/>
    </location>
</feature>
<evidence type="ECO:0000256" key="3">
    <source>
        <dbReference type="ARBA" id="ARBA00022490"/>
    </source>
</evidence>
<dbReference type="AlphaFoldDB" id="A0AAW0FGN7"/>
<feature type="region of interest" description="Disordered" evidence="7">
    <location>
        <begin position="272"/>
        <end position="332"/>
    </location>
</feature>
<feature type="compositionally biased region" description="Low complexity" evidence="7">
    <location>
        <begin position="302"/>
        <end position="314"/>
    </location>
</feature>
<evidence type="ECO:0000256" key="4">
    <source>
        <dbReference type="ARBA" id="ARBA00023186"/>
    </source>
</evidence>
<dbReference type="GO" id="GO:0000390">
    <property type="term" value="P:spliceosomal complex disassembly"/>
    <property type="evidence" value="ECO:0007669"/>
    <property type="project" value="TreeGrafter"/>
</dbReference>
<dbReference type="Proteomes" id="UP001385951">
    <property type="component" value="Unassembled WGS sequence"/>
</dbReference>
<name>A0AAW0FGN7_9APHY</name>
<evidence type="ECO:0000256" key="2">
    <source>
        <dbReference type="ARBA" id="ARBA00004496"/>
    </source>
</evidence>
<dbReference type="SMART" id="SM00271">
    <property type="entry name" value="DnaJ"/>
    <property type="match status" value="1"/>
</dbReference>
<sequence length="361" mass="41228">MASTEEEVNPYELLGVTLDVADGDIRKAYRQRSLKVHPDRNPNNPDAARKFHELNQAYELLLDPLRRMALDAKLRIKEARKARFSQYDNKRKNLVEELEERERAFKKAKTDKEEKQKQVWRDNERIMEEGRLMRETREKELLRREEEAQAESKRMKAELEPPALGTLDTTIRLKWTLTSYPNLTDSESISKLLHQFGGTDNGDILVSLKPAPPKKPKRGTAVVPFRQIGDAFAAVCASGREDRGLHGVEIDWAEGREPPLIEWLKKMGKLGSTEKSHTNEPMSTPVPTSSWKPSDSGKDSQSSTPFSSFPSTFPDILTSSSTPPSTNVAGLDYESLTLMRLRQAERERLEREILEQESQQE</sequence>
<keyword evidence="4" id="KW-0143">Chaperone</keyword>
<dbReference type="PROSITE" id="PS50076">
    <property type="entry name" value="DNAJ_2"/>
    <property type="match status" value="1"/>
</dbReference>
<protein>
    <recommendedName>
        <fullName evidence="8">J domain-containing protein</fullName>
    </recommendedName>
</protein>
<comment type="subcellular location">
    <subcellularLocation>
        <location evidence="2">Cytoplasm</location>
    </subcellularLocation>
    <subcellularLocation>
        <location evidence="1">Nucleus</location>
    </subcellularLocation>
</comment>
<reference evidence="9 10" key="1">
    <citation type="submission" date="2022-09" db="EMBL/GenBank/DDBJ databases">
        <authorList>
            <person name="Palmer J.M."/>
        </authorList>
    </citation>
    <scope>NUCLEOTIDE SEQUENCE [LARGE SCALE GENOMIC DNA]</scope>
    <source>
        <strain evidence="9 10">DSM 7382</strain>
    </source>
</reference>
<keyword evidence="10" id="KW-1185">Reference proteome</keyword>
<evidence type="ECO:0000256" key="6">
    <source>
        <dbReference type="SAM" id="Coils"/>
    </source>
</evidence>
<dbReference type="CDD" id="cd06257">
    <property type="entry name" value="DnaJ"/>
    <property type="match status" value="1"/>
</dbReference>
<dbReference type="InterPro" id="IPR001623">
    <property type="entry name" value="DnaJ_domain"/>
</dbReference>
<organism evidence="9 10">
    <name type="scientific">Cerrena zonata</name>
    <dbReference type="NCBI Taxonomy" id="2478898"/>
    <lineage>
        <taxon>Eukaryota</taxon>
        <taxon>Fungi</taxon>
        <taxon>Dikarya</taxon>
        <taxon>Basidiomycota</taxon>
        <taxon>Agaricomycotina</taxon>
        <taxon>Agaricomycetes</taxon>
        <taxon>Polyporales</taxon>
        <taxon>Cerrenaceae</taxon>
        <taxon>Cerrena</taxon>
    </lineage>
</organism>
<dbReference type="GO" id="GO:0005737">
    <property type="term" value="C:cytoplasm"/>
    <property type="evidence" value="ECO:0007669"/>
    <property type="project" value="UniProtKB-SubCell"/>
</dbReference>
<dbReference type="EMBL" id="JASBNA010000051">
    <property type="protein sequence ID" value="KAK7680188.1"/>
    <property type="molecule type" value="Genomic_DNA"/>
</dbReference>
<evidence type="ECO:0000256" key="7">
    <source>
        <dbReference type="SAM" id="MobiDB-lite"/>
    </source>
</evidence>
<evidence type="ECO:0000256" key="5">
    <source>
        <dbReference type="ARBA" id="ARBA00023242"/>
    </source>
</evidence>
<dbReference type="PRINTS" id="PR00625">
    <property type="entry name" value="JDOMAIN"/>
</dbReference>
<comment type="caution">
    <text evidence="9">The sequence shown here is derived from an EMBL/GenBank/DDBJ whole genome shotgun (WGS) entry which is preliminary data.</text>
</comment>
<keyword evidence="3" id="KW-0963">Cytoplasm</keyword>
<proteinExistence type="predicted"/>
<keyword evidence="6" id="KW-0175">Coiled coil</keyword>
<gene>
    <name evidence="9" type="ORF">QCA50_016697</name>
</gene>
<dbReference type="PANTHER" id="PTHR44313">
    <property type="entry name" value="DNAJ HOMOLOG SUBFAMILY C MEMBER 17"/>
    <property type="match status" value="1"/>
</dbReference>
<evidence type="ECO:0000313" key="9">
    <source>
        <dbReference type="EMBL" id="KAK7680188.1"/>
    </source>
</evidence>
<evidence type="ECO:0000259" key="8">
    <source>
        <dbReference type="PROSITE" id="PS50076"/>
    </source>
</evidence>
<dbReference type="SUPFAM" id="SSF46565">
    <property type="entry name" value="Chaperone J-domain"/>
    <property type="match status" value="1"/>
</dbReference>
<accession>A0AAW0FGN7</accession>
<feature type="domain" description="J" evidence="8">
    <location>
        <begin position="9"/>
        <end position="74"/>
    </location>
</feature>
<feature type="compositionally biased region" description="Polar residues" evidence="7">
    <location>
        <begin position="317"/>
        <end position="328"/>
    </location>
</feature>
<dbReference type="PANTHER" id="PTHR44313:SF1">
    <property type="entry name" value="DNAJ HOMOLOG SUBFAMILY C MEMBER 17"/>
    <property type="match status" value="1"/>
</dbReference>
<dbReference type="InterPro" id="IPR052094">
    <property type="entry name" value="Pre-mRNA-splicing_ERAD"/>
</dbReference>
<dbReference type="Gene3D" id="1.10.287.110">
    <property type="entry name" value="DnaJ domain"/>
    <property type="match status" value="1"/>
</dbReference>
<evidence type="ECO:0000256" key="1">
    <source>
        <dbReference type="ARBA" id="ARBA00004123"/>
    </source>
</evidence>
<keyword evidence="5" id="KW-0539">Nucleus</keyword>
<feature type="compositionally biased region" description="Polar residues" evidence="7">
    <location>
        <begin position="279"/>
        <end position="293"/>
    </location>
</feature>